<keyword evidence="3" id="KW-1185">Reference proteome</keyword>
<evidence type="ECO:0000313" key="2">
    <source>
        <dbReference type="EMBL" id="KAK8730693.1"/>
    </source>
</evidence>
<proteinExistence type="predicted"/>
<organism evidence="2 3">
    <name type="scientific">Cherax quadricarinatus</name>
    <name type="common">Australian red claw crayfish</name>
    <dbReference type="NCBI Taxonomy" id="27406"/>
    <lineage>
        <taxon>Eukaryota</taxon>
        <taxon>Metazoa</taxon>
        <taxon>Ecdysozoa</taxon>
        <taxon>Arthropoda</taxon>
        <taxon>Crustacea</taxon>
        <taxon>Multicrustacea</taxon>
        <taxon>Malacostraca</taxon>
        <taxon>Eumalacostraca</taxon>
        <taxon>Eucarida</taxon>
        <taxon>Decapoda</taxon>
        <taxon>Pleocyemata</taxon>
        <taxon>Astacidea</taxon>
        <taxon>Parastacoidea</taxon>
        <taxon>Parastacidae</taxon>
        <taxon>Cherax</taxon>
    </lineage>
</organism>
<evidence type="ECO:0000313" key="3">
    <source>
        <dbReference type="Proteomes" id="UP001445076"/>
    </source>
</evidence>
<sequence>CYQNSSMLAFIGVVISVVGLWEGDGTNFTDNIKRSTIKPVLAEPLFEMSLNLLDMVYLNREKVYQDLYTSLTGLPAIPDKHRAAFSHVMADRILLAASVVASAAFILGGQEICAAVIASITTNIHTPCKDIITMATCILNCAGLPCNIKSLLA</sequence>
<keyword evidence="1" id="KW-0732">Signal</keyword>
<accession>A0AAW0WEZ0</accession>
<dbReference type="EMBL" id="JARKIK010000063">
    <property type="protein sequence ID" value="KAK8730693.1"/>
    <property type="molecule type" value="Genomic_DNA"/>
</dbReference>
<dbReference type="Proteomes" id="UP001445076">
    <property type="component" value="Unassembled WGS sequence"/>
</dbReference>
<comment type="caution">
    <text evidence="2">The sequence shown here is derived from an EMBL/GenBank/DDBJ whole genome shotgun (WGS) entry which is preliminary data.</text>
</comment>
<feature type="signal peptide" evidence="1">
    <location>
        <begin position="1"/>
        <end position="23"/>
    </location>
</feature>
<feature type="non-terminal residue" evidence="2">
    <location>
        <position position="1"/>
    </location>
</feature>
<protein>
    <submittedName>
        <fullName evidence="2">Uncharacterized protein</fullName>
    </submittedName>
</protein>
<name>A0AAW0WEZ0_CHEQU</name>
<evidence type="ECO:0000256" key="1">
    <source>
        <dbReference type="SAM" id="SignalP"/>
    </source>
</evidence>
<feature type="chain" id="PRO_5043968111" evidence="1">
    <location>
        <begin position="24"/>
        <end position="153"/>
    </location>
</feature>
<reference evidence="2 3" key="1">
    <citation type="journal article" date="2024" name="BMC Genomics">
        <title>Genome assembly of redclaw crayfish (Cherax quadricarinatus) provides insights into its immune adaptation and hypoxia tolerance.</title>
        <authorList>
            <person name="Liu Z."/>
            <person name="Zheng J."/>
            <person name="Li H."/>
            <person name="Fang K."/>
            <person name="Wang S."/>
            <person name="He J."/>
            <person name="Zhou D."/>
            <person name="Weng S."/>
            <person name="Chi M."/>
            <person name="Gu Z."/>
            <person name="He J."/>
            <person name="Li F."/>
            <person name="Wang M."/>
        </authorList>
    </citation>
    <scope>NUCLEOTIDE SEQUENCE [LARGE SCALE GENOMIC DNA]</scope>
    <source>
        <strain evidence="2">ZL_2023a</strain>
    </source>
</reference>
<dbReference type="AlphaFoldDB" id="A0AAW0WEZ0"/>
<gene>
    <name evidence="2" type="ORF">OTU49_007873</name>
</gene>